<dbReference type="GO" id="GO:0005546">
    <property type="term" value="F:phosphatidylinositol-4,5-bisphosphate binding"/>
    <property type="evidence" value="ECO:0007669"/>
    <property type="project" value="TreeGrafter"/>
</dbReference>
<dbReference type="PANTHER" id="PTHR11977:SF123">
    <property type="entry name" value="GELSOLIN"/>
    <property type="match status" value="1"/>
</dbReference>
<evidence type="ECO:0000259" key="2">
    <source>
        <dbReference type="Pfam" id="PF00626"/>
    </source>
</evidence>
<dbReference type="CDD" id="cd11290">
    <property type="entry name" value="gelsolin_S1_like"/>
    <property type="match status" value="1"/>
</dbReference>
<evidence type="ECO:0000313" key="4">
    <source>
        <dbReference type="Proteomes" id="UP000653454"/>
    </source>
</evidence>
<keyword evidence="4" id="KW-1185">Reference proteome</keyword>
<sequence length="653" mass="72393">MEHPAFSDAGQTAGLEIWTIDNFEPVAIERKKYGKFYEGDSYIVLHTNQSATSSFTYNVHFWLGAHASQDKMGAAAILTVTLDDMLGGRAVQHREVQGHESSLFQGYFKPAIRYLPGGLESGFTEVETNAGAPLRLLRLSGCDNMRIEEVPAEPASLHRDQCFILELDHDIFVLMPSSARATQRRRVVAVANKLRDEEHNGRAAIEILDEFSPDEDFDRFFEALGSGSRDEMDDASSEEEFTRDGTTVYLYKVLYGEEFELDALNKPFKQKHLSSDDIFILDTPDSGIFIWIGSSADEENKKNYNDIVQKYLDVKGYPAWLHATRVTEGAESSLFKQYFAHWDVNDNAYIKTYASGIDAGYGSGEDDAVVAKLVGKSAAASRYMPDDGSGTLTVFRFAGGEQEDITETLSSSSSSSGARVLHQGAVYVVQYQYEGDSYVVYNWVGADSSAEDRAAAAELVAQLEDELEGKTTLVRVPQGKEPKHFLGLFKGRLVIVFGGKNNDYAPDNANHDYEDTNVRLFRVEGTALGVDMRATQVPETAASMEDDDVFVLQTADTLYVRVGKESDDTEKTAALEFIESFVTEDGNIVTFDQGEESDEFWEILGGQPDDIEDHSTWQATVSRRAHAATTLTAVSVNMRGRCGLKSCRSSLRR</sequence>
<proteinExistence type="predicted"/>
<dbReference type="InterPro" id="IPR029006">
    <property type="entry name" value="ADF-H/Gelsolin-like_dom_sf"/>
</dbReference>
<keyword evidence="1" id="KW-0677">Repeat</keyword>
<dbReference type="GO" id="GO:0051016">
    <property type="term" value="P:barbed-end actin filament capping"/>
    <property type="evidence" value="ECO:0007669"/>
    <property type="project" value="TreeGrafter"/>
</dbReference>
<dbReference type="PANTHER" id="PTHR11977">
    <property type="entry name" value="VILLIN"/>
    <property type="match status" value="1"/>
</dbReference>
<dbReference type="InterPro" id="IPR007122">
    <property type="entry name" value="Villin/Gelsolin"/>
</dbReference>
<feature type="domain" description="Gelsolin-like" evidence="2">
    <location>
        <begin position="23"/>
        <end position="104"/>
    </location>
</feature>
<feature type="domain" description="Gelsolin-like" evidence="2">
    <location>
        <begin position="533"/>
        <end position="601"/>
    </location>
</feature>
<dbReference type="GO" id="GO:0051014">
    <property type="term" value="P:actin filament severing"/>
    <property type="evidence" value="ECO:0007669"/>
    <property type="project" value="TreeGrafter"/>
</dbReference>
<dbReference type="SUPFAM" id="SSF55753">
    <property type="entry name" value="Actin depolymerizing proteins"/>
    <property type="match status" value="5"/>
</dbReference>
<dbReference type="GO" id="GO:0005737">
    <property type="term" value="C:cytoplasm"/>
    <property type="evidence" value="ECO:0007669"/>
    <property type="project" value="TreeGrafter"/>
</dbReference>
<dbReference type="InterPro" id="IPR007123">
    <property type="entry name" value="Gelsolin-like_dom"/>
</dbReference>
<dbReference type="EMBL" id="CAJHNJ030000028">
    <property type="protein sequence ID" value="CAG9122911.1"/>
    <property type="molecule type" value="Genomic_DNA"/>
</dbReference>
<dbReference type="FunFam" id="3.40.20.10:FF:000002">
    <property type="entry name" value="Gelsolin"/>
    <property type="match status" value="1"/>
</dbReference>
<reference evidence="3" key="1">
    <citation type="submission" date="2020-11" db="EMBL/GenBank/DDBJ databases">
        <authorList>
            <person name="Whiteford S."/>
        </authorList>
    </citation>
    <scope>NUCLEOTIDE SEQUENCE</scope>
</reference>
<gene>
    <name evidence="3" type="ORF">PLXY2_LOCUS7785</name>
</gene>
<dbReference type="Proteomes" id="UP000653454">
    <property type="component" value="Unassembled WGS sequence"/>
</dbReference>
<comment type="caution">
    <text evidence="3">The sequence shown here is derived from an EMBL/GenBank/DDBJ whole genome shotgun (WGS) entry which is preliminary data.</text>
</comment>
<protein>
    <submittedName>
        <fullName evidence="3">(diamondback moth) hypothetical protein</fullName>
    </submittedName>
</protein>
<name>A0A8S4F839_PLUXY</name>
<dbReference type="Gene3D" id="3.40.20.10">
    <property type="entry name" value="Severin"/>
    <property type="match status" value="5"/>
</dbReference>
<feature type="domain" description="Gelsolin-like" evidence="2">
    <location>
        <begin position="267"/>
        <end position="335"/>
    </location>
</feature>
<organism evidence="3 4">
    <name type="scientific">Plutella xylostella</name>
    <name type="common">Diamondback moth</name>
    <name type="synonym">Plutella maculipennis</name>
    <dbReference type="NCBI Taxonomy" id="51655"/>
    <lineage>
        <taxon>Eukaryota</taxon>
        <taxon>Metazoa</taxon>
        <taxon>Ecdysozoa</taxon>
        <taxon>Arthropoda</taxon>
        <taxon>Hexapoda</taxon>
        <taxon>Insecta</taxon>
        <taxon>Pterygota</taxon>
        <taxon>Neoptera</taxon>
        <taxon>Endopterygota</taxon>
        <taxon>Lepidoptera</taxon>
        <taxon>Glossata</taxon>
        <taxon>Ditrysia</taxon>
        <taxon>Yponomeutoidea</taxon>
        <taxon>Plutellidae</taxon>
        <taxon>Plutella</taxon>
    </lineage>
</organism>
<dbReference type="Pfam" id="PF00626">
    <property type="entry name" value="Gelsolin"/>
    <property type="match status" value="4"/>
</dbReference>
<dbReference type="SMART" id="SM00262">
    <property type="entry name" value="GEL"/>
    <property type="match status" value="5"/>
</dbReference>
<dbReference type="GO" id="GO:0051015">
    <property type="term" value="F:actin filament binding"/>
    <property type="evidence" value="ECO:0007669"/>
    <property type="project" value="InterPro"/>
</dbReference>
<dbReference type="AlphaFoldDB" id="A0A8S4F839"/>
<evidence type="ECO:0000313" key="3">
    <source>
        <dbReference type="EMBL" id="CAG9122911.1"/>
    </source>
</evidence>
<dbReference type="GO" id="GO:0015629">
    <property type="term" value="C:actin cytoskeleton"/>
    <property type="evidence" value="ECO:0007669"/>
    <property type="project" value="TreeGrafter"/>
</dbReference>
<accession>A0A8S4F839</accession>
<evidence type="ECO:0000256" key="1">
    <source>
        <dbReference type="ARBA" id="ARBA00022737"/>
    </source>
</evidence>
<dbReference type="PRINTS" id="PR00597">
    <property type="entry name" value="GELSOLIN"/>
</dbReference>
<feature type="domain" description="Gelsolin-like" evidence="2">
    <location>
        <begin position="426"/>
        <end position="486"/>
    </location>
</feature>
<dbReference type="GO" id="GO:0008154">
    <property type="term" value="P:actin polymerization or depolymerization"/>
    <property type="evidence" value="ECO:0007669"/>
    <property type="project" value="TreeGrafter"/>
</dbReference>